<comment type="caution">
    <text evidence="2">The sequence shown here is derived from an EMBL/GenBank/DDBJ whole genome shotgun (WGS) entry which is preliminary data.</text>
</comment>
<feature type="transmembrane region" description="Helical" evidence="1">
    <location>
        <begin position="66"/>
        <end position="84"/>
    </location>
</feature>
<dbReference type="GeneID" id="92951523"/>
<proteinExistence type="predicted"/>
<sequence length="118" mass="12955">MRQAGMSCSIELPAGVLGQLDLPQLLNGANRYGKLRRTSRIEYPAGHALPRKLQTALCQQERAMSVILRILFVLAGSITAFFVARDSLNFDIIQTFVAILLVTALLLGGSVWSLLRKT</sequence>
<feature type="transmembrane region" description="Helical" evidence="1">
    <location>
        <begin position="96"/>
        <end position="115"/>
    </location>
</feature>
<reference evidence="2 3" key="1">
    <citation type="submission" date="2024-07" db="EMBL/GenBank/DDBJ databases">
        <title>Genomic Encyclopedia of Type Strains, Phase V (KMG-V): Genome sequencing to study the core and pangenomes of soil and plant-associated prokaryotes.</title>
        <authorList>
            <person name="Whitman W."/>
        </authorList>
    </citation>
    <scope>NUCLEOTIDE SEQUENCE [LARGE SCALE GENOMIC DNA]</scope>
    <source>
        <strain evidence="2 3">USDA 415</strain>
    </source>
</reference>
<protein>
    <recommendedName>
        <fullName evidence="4">DUF202 domain-containing protein</fullName>
    </recommendedName>
</protein>
<keyword evidence="1" id="KW-1133">Transmembrane helix</keyword>
<name>A0ABV4FB43_BRAEL</name>
<keyword evidence="1" id="KW-0472">Membrane</keyword>
<organism evidence="2 3">
    <name type="scientific">Bradyrhizobium elkanii</name>
    <dbReference type="NCBI Taxonomy" id="29448"/>
    <lineage>
        <taxon>Bacteria</taxon>
        <taxon>Pseudomonadati</taxon>
        <taxon>Pseudomonadota</taxon>
        <taxon>Alphaproteobacteria</taxon>
        <taxon>Hyphomicrobiales</taxon>
        <taxon>Nitrobacteraceae</taxon>
        <taxon>Bradyrhizobium</taxon>
    </lineage>
</organism>
<evidence type="ECO:0008006" key="4">
    <source>
        <dbReference type="Google" id="ProtNLM"/>
    </source>
</evidence>
<keyword evidence="3" id="KW-1185">Reference proteome</keyword>
<dbReference type="Proteomes" id="UP001565471">
    <property type="component" value="Unassembled WGS sequence"/>
</dbReference>
<evidence type="ECO:0000256" key="1">
    <source>
        <dbReference type="SAM" id="Phobius"/>
    </source>
</evidence>
<keyword evidence="1" id="KW-0812">Transmembrane</keyword>
<dbReference type="EMBL" id="JBGBZA010000002">
    <property type="protein sequence ID" value="MEY9320684.1"/>
    <property type="molecule type" value="Genomic_DNA"/>
</dbReference>
<evidence type="ECO:0000313" key="2">
    <source>
        <dbReference type="EMBL" id="MEY9320684.1"/>
    </source>
</evidence>
<accession>A0ABV4FB43</accession>
<gene>
    <name evidence="2" type="ORF">ABIF29_007483</name>
</gene>
<evidence type="ECO:0000313" key="3">
    <source>
        <dbReference type="Proteomes" id="UP001565471"/>
    </source>
</evidence>
<dbReference type="RefSeq" id="WP_018268696.1">
    <property type="nucleotide sequence ID" value="NZ_CP126004.1"/>
</dbReference>